<dbReference type="Gene3D" id="3.30.200.20">
    <property type="entry name" value="Phosphorylase Kinase, domain 1"/>
    <property type="match status" value="1"/>
</dbReference>
<dbReference type="PROSITE" id="PS00108">
    <property type="entry name" value="PROTEIN_KINASE_ST"/>
    <property type="match status" value="1"/>
</dbReference>
<reference evidence="11" key="1">
    <citation type="submission" date="2022-08" db="EMBL/GenBank/DDBJ databases">
        <title>Draft genome sequencing of Roseisolibacter agri AW1220.</title>
        <authorList>
            <person name="Tobiishi Y."/>
            <person name="Tonouchi A."/>
        </authorList>
    </citation>
    <scope>NUCLEOTIDE SEQUENCE</scope>
    <source>
        <strain evidence="11">AW1220</strain>
    </source>
</reference>
<evidence type="ECO:0000256" key="4">
    <source>
        <dbReference type="ARBA" id="ARBA00022777"/>
    </source>
</evidence>
<gene>
    <name evidence="11" type="ORF">rosag_19940</name>
</gene>
<feature type="binding site" evidence="8">
    <location>
        <position position="73"/>
    </location>
    <ligand>
        <name>ATP</name>
        <dbReference type="ChEBI" id="CHEBI:30616"/>
    </ligand>
</feature>
<feature type="domain" description="Protein kinase" evidence="10">
    <location>
        <begin position="44"/>
        <end position="312"/>
    </location>
</feature>
<feature type="compositionally biased region" description="Pro residues" evidence="9">
    <location>
        <begin position="344"/>
        <end position="362"/>
    </location>
</feature>
<evidence type="ECO:0000313" key="12">
    <source>
        <dbReference type="Proteomes" id="UP001161325"/>
    </source>
</evidence>
<dbReference type="AlphaFoldDB" id="A0AA37V6L4"/>
<evidence type="ECO:0000256" key="9">
    <source>
        <dbReference type="SAM" id="MobiDB-lite"/>
    </source>
</evidence>
<proteinExistence type="predicted"/>
<keyword evidence="2" id="KW-0808">Transferase</keyword>
<keyword evidence="3 8" id="KW-0547">Nucleotide-binding</keyword>
<feature type="compositionally biased region" description="Low complexity" evidence="9">
    <location>
        <begin position="434"/>
        <end position="467"/>
    </location>
</feature>
<comment type="caution">
    <text evidence="11">The sequence shown here is derived from an EMBL/GenBank/DDBJ whole genome shotgun (WGS) entry which is preliminary data.</text>
</comment>
<evidence type="ECO:0000256" key="7">
    <source>
        <dbReference type="ARBA" id="ARBA00048679"/>
    </source>
</evidence>
<evidence type="ECO:0000256" key="8">
    <source>
        <dbReference type="PROSITE-ProRule" id="PRU10141"/>
    </source>
</evidence>
<dbReference type="Pfam" id="PF00069">
    <property type="entry name" value="Pkinase"/>
    <property type="match status" value="1"/>
</dbReference>
<dbReference type="RefSeq" id="WP_284349938.1">
    <property type="nucleotide sequence ID" value="NZ_BRXS01000003.1"/>
</dbReference>
<dbReference type="Proteomes" id="UP001161325">
    <property type="component" value="Unassembled WGS sequence"/>
</dbReference>
<dbReference type="PROSITE" id="PS00107">
    <property type="entry name" value="PROTEIN_KINASE_ATP"/>
    <property type="match status" value="1"/>
</dbReference>
<dbReference type="InterPro" id="IPR008271">
    <property type="entry name" value="Ser/Thr_kinase_AS"/>
</dbReference>
<feature type="region of interest" description="Disordered" evidence="9">
    <location>
        <begin position="319"/>
        <end position="384"/>
    </location>
</feature>
<dbReference type="PANTHER" id="PTHR43289:SF6">
    <property type="entry name" value="SERINE_THREONINE-PROTEIN KINASE NEKL-3"/>
    <property type="match status" value="1"/>
</dbReference>
<protein>
    <recommendedName>
        <fullName evidence="10">Protein kinase domain-containing protein</fullName>
    </recommendedName>
</protein>
<evidence type="ECO:0000256" key="1">
    <source>
        <dbReference type="ARBA" id="ARBA00022527"/>
    </source>
</evidence>
<name>A0AA37V6L4_9BACT</name>
<keyword evidence="4" id="KW-0418">Kinase</keyword>
<dbReference type="SMART" id="SM00220">
    <property type="entry name" value="S_TKc"/>
    <property type="match status" value="1"/>
</dbReference>
<feature type="compositionally biased region" description="Low complexity" evidence="9">
    <location>
        <begin position="363"/>
        <end position="374"/>
    </location>
</feature>
<evidence type="ECO:0000256" key="6">
    <source>
        <dbReference type="ARBA" id="ARBA00047899"/>
    </source>
</evidence>
<dbReference type="SUPFAM" id="SSF56112">
    <property type="entry name" value="Protein kinase-like (PK-like)"/>
    <property type="match status" value="1"/>
</dbReference>
<keyword evidence="5 8" id="KW-0067">ATP-binding</keyword>
<evidence type="ECO:0000256" key="5">
    <source>
        <dbReference type="ARBA" id="ARBA00022840"/>
    </source>
</evidence>
<keyword evidence="1" id="KW-0723">Serine/threonine-protein kinase</keyword>
<evidence type="ECO:0000313" key="11">
    <source>
        <dbReference type="EMBL" id="GLC25481.1"/>
    </source>
</evidence>
<keyword evidence="12" id="KW-1185">Reference proteome</keyword>
<sequence length="589" mass="62354">MPKVCPVCGTSYDDQNSFCSIDGSTLRVVESAESVVGSVVADRYLVTALLGEGGMGKVYLARHVRLPQQAAIKILRADLVRDPMAVARFNREASNASQIEAEHVARVYDYGETRDGLVYLAMEYVPGKTLRRIIESEGPLPPRRTAELIRQIAAGLDAAHDLTPPLIHRDLKPDNILVVTSASGRDRVKVVDFGIAKAFGSEDHALTRTGFVVGTPEFMSPEQLLGEPLDPRSDVYALALVAFECLTGTLPFDMTTPERARMARLVESPHHLLDSTPGVTWPESMEQLFESALSRDRTGRPASAGEFAQALMLAIHEEWPGPVPTTTGRVGLPTPAERRADTPPARPSPTPPSTPMPAPMPASMPASMPAIAPDMPTPDAPVPAARMPHVRSMEAPARRSRTRWLGAAVVVAVLVAGALLATRPRTSAEPTSQLAALTPPAPPVADSVAPPATPPGVAAPASTPAPRSAERPRDDAARVSGAAGGETSDDEPPSEARTAASALDSLVRALDGAGVDAPTARSLAQSMRALLPRLGRDDQVRANIGLVRAHILAGDVTAACSALRTATASARRAAQRSEIRRLDEQLGCE</sequence>
<dbReference type="EMBL" id="BRXS01000003">
    <property type="protein sequence ID" value="GLC25481.1"/>
    <property type="molecule type" value="Genomic_DNA"/>
</dbReference>
<dbReference type="PROSITE" id="PS50011">
    <property type="entry name" value="PROTEIN_KINASE_DOM"/>
    <property type="match status" value="1"/>
</dbReference>
<feature type="region of interest" description="Disordered" evidence="9">
    <location>
        <begin position="425"/>
        <end position="498"/>
    </location>
</feature>
<dbReference type="InterPro" id="IPR000719">
    <property type="entry name" value="Prot_kinase_dom"/>
</dbReference>
<evidence type="ECO:0000259" key="10">
    <source>
        <dbReference type="PROSITE" id="PS50011"/>
    </source>
</evidence>
<comment type="catalytic activity">
    <reaction evidence="6">
        <text>L-threonyl-[protein] + ATP = O-phospho-L-threonyl-[protein] + ADP + H(+)</text>
        <dbReference type="Rhea" id="RHEA:46608"/>
        <dbReference type="Rhea" id="RHEA-COMP:11060"/>
        <dbReference type="Rhea" id="RHEA-COMP:11605"/>
        <dbReference type="ChEBI" id="CHEBI:15378"/>
        <dbReference type="ChEBI" id="CHEBI:30013"/>
        <dbReference type="ChEBI" id="CHEBI:30616"/>
        <dbReference type="ChEBI" id="CHEBI:61977"/>
        <dbReference type="ChEBI" id="CHEBI:456216"/>
        <dbReference type="EC" id="2.7.11.1"/>
    </reaction>
</comment>
<dbReference type="FunFam" id="3.30.200.20:FF:000035">
    <property type="entry name" value="Serine/threonine protein kinase Stk1"/>
    <property type="match status" value="1"/>
</dbReference>
<dbReference type="Gene3D" id="1.10.510.10">
    <property type="entry name" value="Transferase(Phosphotransferase) domain 1"/>
    <property type="match status" value="1"/>
</dbReference>
<dbReference type="PANTHER" id="PTHR43289">
    <property type="entry name" value="MITOGEN-ACTIVATED PROTEIN KINASE KINASE KINASE 20-RELATED"/>
    <property type="match status" value="1"/>
</dbReference>
<accession>A0AA37V6L4</accession>
<feature type="compositionally biased region" description="Basic and acidic residues" evidence="9">
    <location>
        <begin position="468"/>
        <end position="477"/>
    </location>
</feature>
<dbReference type="GO" id="GO:0004674">
    <property type="term" value="F:protein serine/threonine kinase activity"/>
    <property type="evidence" value="ECO:0007669"/>
    <property type="project" value="UniProtKB-KW"/>
</dbReference>
<dbReference type="CDD" id="cd14014">
    <property type="entry name" value="STKc_PknB_like"/>
    <property type="match status" value="1"/>
</dbReference>
<evidence type="ECO:0000256" key="3">
    <source>
        <dbReference type="ARBA" id="ARBA00022741"/>
    </source>
</evidence>
<dbReference type="InterPro" id="IPR017441">
    <property type="entry name" value="Protein_kinase_ATP_BS"/>
</dbReference>
<comment type="catalytic activity">
    <reaction evidence="7">
        <text>L-seryl-[protein] + ATP = O-phospho-L-seryl-[protein] + ADP + H(+)</text>
        <dbReference type="Rhea" id="RHEA:17989"/>
        <dbReference type="Rhea" id="RHEA-COMP:9863"/>
        <dbReference type="Rhea" id="RHEA-COMP:11604"/>
        <dbReference type="ChEBI" id="CHEBI:15378"/>
        <dbReference type="ChEBI" id="CHEBI:29999"/>
        <dbReference type="ChEBI" id="CHEBI:30616"/>
        <dbReference type="ChEBI" id="CHEBI:83421"/>
        <dbReference type="ChEBI" id="CHEBI:456216"/>
        <dbReference type="EC" id="2.7.11.1"/>
    </reaction>
</comment>
<organism evidence="11 12">
    <name type="scientific">Roseisolibacter agri</name>
    <dbReference type="NCBI Taxonomy" id="2014610"/>
    <lineage>
        <taxon>Bacteria</taxon>
        <taxon>Pseudomonadati</taxon>
        <taxon>Gemmatimonadota</taxon>
        <taxon>Gemmatimonadia</taxon>
        <taxon>Gemmatimonadales</taxon>
        <taxon>Gemmatimonadaceae</taxon>
        <taxon>Roseisolibacter</taxon>
    </lineage>
</organism>
<dbReference type="InterPro" id="IPR011009">
    <property type="entry name" value="Kinase-like_dom_sf"/>
</dbReference>
<evidence type="ECO:0000256" key="2">
    <source>
        <dbReference type="ARBA" id="ARBA00022679"/>
    </source>
</evidence>
<dbReference type="GO" id="GO:0005524">
    <property type="term" value="F:ATP binding"/>
    <property type="evidence" value="ECO:0007669"/>
    <property type="project" value="UniProtKB-UniRule"/>
</dbReference>